<evidence type="ECO:0000313" key="1">
    <source>
        <dbReference type="Proteomes" id="UP000887575"/>
    </source>
</evidence>
<keyword evidence="1" id="KW-1185">Reference proteome</keyword>
<sequence length="106" mass="12399">MGSEFFPEVPSFCRLLAREHQTYCMNQAMLSLRQVYDYCRYANYGQPDSVCEERISHIDWHNIQRQILESTGTIRSDRSSLPTMPVEATINSENPYAQNFFIPQNN</sequence>
<accession>A0AAF3FQ13</accession>
<name>A0AAF3FQ13_9BILA</name>
<dbReference type="AlphaFoldDB" id="A0AAF3FQ13"/>
<proteinExistence type="predicted"/>
<dbReference type="Proteomes" id="UP000887575">
    <property type="component" value="Unassembled WGS sequence"/>
</dbReference>
<organism evidence="1 2">
    <name type="scientific">Mesorhabditis belari</name>
    <dbReference type="NCBI Taxonomy" id="2138241"/>
    <lineage>
        <taxon>Eukaryota</taxon>
        <taxon>Metazoa</taxon>
        <taxon>Ecdysozoa</taxon>
        <taxon>Nematoda</taxon>
        <taxon>Chromadorea</taxon>
        <taxon>Rhabditida</taxon>
        <taxon>Rhabditina</taxon>
        <taxon>Rhabditomorpha</taxon>
        <taxon>Rhabditoidea</taxon>
        <taxon>Rhabditidae</taxon>
        <taxon>Mesorhabditinae</taxon>
        <taxon>Mesorhabditis</taxon>
    </lineage>
</organism>
<reference evidence="2" key="1">
    <citation type="submission" date="2024-02" db="UniProtKB">
        <authorList>
            <consortium name="WormBaseParasite"/>
        </authorList>
    </citation>
    <scope>IDENTIFICATION</scope>
</reference>
<protein>
    <submittedName>
        <fullName evidence="2">Uncharacterized protein</fullName>
    </submittedName>
</protein>
<dbReference type="WBParaSite" id="MBELARI_LOCUS9296">
    <property type="protein sequence ID" value="MBELARI_LOCUS9296"/>
    <property type="gene ID" value="MBELARI_LOCUS9296"/>
</dbReference>
<evidence type="ECO:0000313" key="2">
    <source>
        <dbReference type="WBParaSite" id="MBELARI_LOCUS9296"/>
    </source>
</evidence>